<dbReference type="PANTHER" id="PTHR33238:SF7">
    <property type="entry name" value="IRON-DEPENDENT TRANSCRIPTIONAL REGULATOR"/>
    <property type="match status" value="1"/>
</dbReference>
<feature type="domain" description="HTH dtxR-type" evidence="5">
    <location>
        <begin position="1"/>
        <end position="69"/>
    </location>
</feature>
<dbReference type="GO" id="GO:0003677">
    <property type="term" value="F:DNA binding"/>
    <property type="evidence" value="ECO:0007669"/>
    <property type="project" value="UniProtKB-KW"/>
</dbReference>
<comment type="similarity">
    <text evidence="1">Belongs to the DtxR/MntR family.</text>
</comment>
<keyword evidence="2" id="KW-0805">Transcription regulation</keyword>
<dbReference type="Pfam" id="PF02742">
    <property type="entry name" value="Fe_dep_repr_C"/>
    <property type="match status" value="1"/>
</dbReference>
<dbReference type="InterPro" id="IPR036388">
    <property type="entry name" value="WH-like_DNA-bd_sf"/>
</dbReference>
<dbReference type="PANTHER" id="PTHR33238">
    <property type="entry name" value="IRON (METAL) DEPENDENT REPRESSOR, DTXR FAMILY"/>
    <property type="match status" value="1"/>
</dbReference>
<evidence type="ECO:0000256" key="1">
    <source>
        <dbReference type="ARBA" id="ARBA00007871"/>
    </source>
</evidence>
<name>X1UZK7_9ZZZZ</name>
<protein>
    <recommendedName>
        <fullName evidence="5">HTH dtxR-type domain-containing protein</fullName>
    </recommendedName>
</protein>
<dbReference type="GO" id="GO:0046983">
    <property type="term" value="F:protein dimerization activity"/>
    <property type="evidence" value="ECO:0007669"/>
    <property type="project" value="InterPro"/>
</dbReference>
<evidence type="ECO:0000256" key="2">
    <source>
        <dbReference type="ARBA" id="ARBA00023015"/>
    </source>
</evidence>
<dbReference type="InterPro" id="IPR036421">
    <property type="entry name" value="Fe_dep_repressor_sf"/>
</dbReference>
<gene>
    <name evidence="6" type="ORF">S12H4_41019</name>
</gene>
<sequence>MERIKMEQSASMEDYLEAVAMLRSRGRAVRVKEISQALGVKMPSVTAALRKLSEEGLVEHERYGRVKLTPAGDRTAKNVFHRHEVLRHFLTDVLHIDPATALEDACRMEHSISPATSERLSNFLAFAEASTEAKSSWLADYQYYLQHGELPPERPTKPARSRKQS</sequence>
<dbReference type="Gene3D" id="1.10.10.10">
    <property type="entry name" value="Winged helix-like DNA-binding domain superfamily/Winged helix DNA-binding domain"/>
    <property type="match status" value="1"/>
</dbReference>
<comment type="caution">
    <text evidence="6">The sequence shown here is derived from an EMBL/GenBank/DDBJ whole genome shotgun (WGS) entry which is preliminary data.</text>
</comment>
<dbReference type="PROSITE" id="PS50944">
    <property type="entry name" value="HTH_DTXR"/>
    <property type="match status" value="1"/>
</dbReference>
<proteinExistence type="inferred from homology"/>
<dbReference type="EMBL" id="BARW01024955">
    <property type="protein sequence ID" value="GAI97819.1"/>
    <property type="molecule type" value="Genomic_DNA"/>
</dbReference>
<evidence type="ECO:0000256" key="4">
    <source>
        <dbReference type="ARBA" id="ARBA00023163"/>
    </source>
</evidence>
<dbReference type="InterPro" id="IPR022687">
    <property type="entry name" value="HTH_DTXR"/>
</dbReference>
<dbReference type="InterPro" id="IPR050536">
    <property type="entry name" value="DtxR_MntR_Metal-Reg"/>
</dbReference>
<dbReference type="Gene3D" id="1.10.60.10">
    <property type="entry name" value="Iron dependent repressor, metal binding and dimerisation domain"/>
    <property type="match status" value="1"/>
</dbReference>
<dbReference type="SUPFAM" id="SSF47979">
    <property type="entry name" value="Iron-dependent repressor protein, dimerization domain"/>
    <property type="match status" value="1"/>
</dbReference>
<dbReference type="GO" id="GO:0003700">
    <property type="term" value="F:DNA-binding transcription factor activity"/>
    <property type="evidence" value="ECO:0007669"/>
    <property type="project" value="InterPro"/>
</dbReference>
<dbReference type="AlphaFoldDB" id="X1UZK7"/>
<dbReference type="SUPFAM" id="SSF46785">
    <property type="entry name" value="Winged helix' DNA-binding domain"/>
    <property type="match status" value="1"/>
</dbReference>
<dbReference type="GO" id="GO:0046914">
    <property type="term" value="F:transition metal ion binding"/>
    <property type="evidence" value="ECO:0007669"/>
    <property type="project" value="InterPro"/>
</dbReference>
<evidence type="ECO:0000256" key="3">
    <source>
        <dbReference type="ARBA" id="ARBA00023125"/>
    </source>
</evidence>
<dbReference type="SMART" id="SM00529">
    <property type="entry name" value="HTH_DTXR"/>
    <property type="match status" value="1"/>
</dbReference>
<evidence type="ECO:0000259" key="5">
    <source>
        <dbReference type="PROSITE" id="PS50944"/>
    </source>
</evidence>
<evidence type="ECO:0000313" key="6">
    <source>
        <dbReference type="EMBL" id="GAI97819.1"/>
    </source>
</evidence>
<dbReference type="InterPro" id="IPR036390">
    <property type="entry name" value="WH_DNA-bd_sf"/>
</dbReference>
<keyword evidence="3" id="KW-0238">DNA-binding</keyword>
<organism evidence="6">
    <name type="scientific">marine sediment metagenome</name>
    <dbReference type="NCBI Taxonomy" id="412755"/>
    <lineage>
        <taxon>unclassified sequences</taxon>
        <taxon>metagenomes</taxon>
        <taxon>ecological metagenomes</taxon>
    </lineage>
</organism>
<dbReference type="Pfam" id="PF01325">
    <property type="entry name" value="Fe_dep_repress"/>
    <property type="match status" value="1"/>
</dbReference>
<keyword evidence="4" id="KW-0804">Transcription</keyword>
<dbReference type="InterPro" id="IPR001367">
    <property type="entry name" value="Fe_dep_repressor"/>
</dbReference>
<accession>X1UZK7</accession>
<dbReference type="InterPro" id="IPR022689">
    <property type="entry name" value="Iron_dep_repressor"/>
</dbReference>
<reference evidence="6" key="1">
    <citation type="journal article" date="2014" name="Front. Microbiol.">
        <title>High frequency of phylogenetically diverse reductive dehalogenase-homologous genes in deep subseafloor sedimentary metagenomes.</title>
        <authorList>
            <person name="Kawai M."/>
            <person name="Futagami T."/>
            <person name="Toyoda A."/>
            <person name="Takaki Y."/>
            <person name="Nishi S."/>
            <person name="Hori S."/>
            <person name="Arai W."/>
            <person name="Tsubouchi T."/>
            <person name="Morono Y."/>
            <person name="Uchiyama I."/>
            <person name="Ito T."/>
            <person name="Fujiyama A."/>
            <person name="Inagaki F."/>
            <person name="Takami H."/>
        </authorList>
    </citation>
    <scope>NUCLEOTIDE SEQUENCE</scope>
    <source>
        <strain evidence="6">Expedition CK06-06</strain>
    </source>
</reference>